<dbReference type="RefSeq" id="WP_136825506.1">
    <property type="nucleotide sequence ID" value="NZ_SWBP01000002.1"/>
</dbReference>
<dbReference type="CDD" id="cd14251">
    <property type="entry name" value="PL-6"/>
    <property type="match status" value="1"/>
</dbReference>
<feature type="signal peptide" evidence="1">
    <location>
        <begin position="1"/>
        <end position="23"/>
    </location>
</feature>
<dbReference type="AlphaFoldDB" id="A0A4U1BZP4"/>
<evidence type="ECO:0000313" key="2">
    <source>
        <dbReference type="EMBL" id="TKB98692.1"/>
    </source>
</evidence>
<organism evidence="2 3">
    <name type="scientific">Pedobacter cryophilus</name>
    <dbReference type="NCBI Taxonomy" id="2571271"/>
    <lineage>
        <taxon>Bacteria</taxon>
        <taxon>Pseudomonadati</taxon>
        <taxon>Bacteroidota</taxon>
        <taxon>Sphingobacteriia</taxon>
        <taxon>Sphingobacteriales</taxon>
        <taxon>Sphingobacteriaceae</taxon>
        <taxon>Pedobacter</taxon>
    </lineage>
</organism>
<keyword evidence="1" id="KW-0732">Signal</keyword>
<protein>
    <submittedName>
        <fullName evidence="2">Alginate lyase</fullName>
    </submittedName>
</protein>
<dbReference type="Pfam" id="PF14592">
    <property type="entry name" value="Chondroitinas_B"/>
    <property type="match status" value="1"/>
</dbReference>
<feature type="chain" id="PRO_5020411401" evidence="1">
    <location>
        <begin position="24"/>
        <end position="438"/>
    </location>
</feature>
<evidence type="ECO:0000313" key="3">
    <source>
        <dbReference type="Proteomes" id="UP000308181"/>
    </source>
</evidence>
<dbReference type="EMBL" id="SWBP01000002">
    <property type="protein sequence ID" value="TKB98692.1"/>
    <property type="molecule type" value="Genomic_DNA"/>
</dbReference>
<dbReference type="Gene3D" id="2.160.20.10">
    <property type="entry name" value="Single-stranded right-handed beta-helix, Pectin lyase-like"/>
    <property type="match status" value="1"/>
</dbReference>
<dbReference type="OrthoDB" id="6475864at2"/>
<dbReference type="InterPro" id="IPR012334">
    <property type="entry name" value="Pectin_lyas_fold"/>
</dbReference>
<dbReference type="GO" id="GO:0016829">
    <property type="term" value="F:lyase activity"/>
    <property type="evidence" value="ECO:0007669"/>
    <property type="project" value="UniProtKB-KW"/>
</dbReference>
<name>A0A4U1BZP4_9SPHI</name>
<evidence type="ECO:0000256" key="1">
    <source>
        <dbReference type="SAM" id="SignalP"/>
    </source>
</evidence>
<keyword evidence="2" id="KW-0456">Lyase</keyword>
<dbReference type="SUPFAM" id="SSF51126">
    <property type="entry name" value="Pectin lyase-like"/>
    <property type="match status" value="1"/>
</dbReference>
<reference evidence="2 3" key="1">
    <citation type="submission" date="2019-04" db="EMBL/GenBank/DDBJ databases">
        <title>Pedobacter sp. AR-3-17 sp. nov., isolated from Arctic soil.</title>
        <authorList>
            <person name="Dahal R.H."/>
            <person name="Kim D.-U."/>
        </authorList>
    </citation>
    <scope>NUCLEOTIDE SEQUENCE [LARGE SCALE GENOMIC DNA]</scope>
    <source>
        <strain evidence="2 3">AR-3-17</strain>
    </source>
</reference>
<keyword evidence="3" id="KW-1185">Reference proteome</keyword>
<dbReference type="InterPro" id="IPR011050">
    <property type="entry name" value="Pectin_lyase_fold/virulence"/>
</dbReference>
<gene>
    <name evidence="2" type="ORF">FA046_06125</name>
</gene>
<dbReference type="Proteomes" id="UP000308181">
    <property type="component" value="Unassembled WGS sequence"/>
</dbReference>
<sequence length="438" mass="48584">MKNLGSLIGFFSFLFLLNTSSIAKDYVVSSAIEINILKLAPGDTVILKQGDWKDQKIVFKGKGTEKQPIYLLSSTASSITLSGNSSLKIEGEWLVVDGLAFSDGYSDKEDVIVFTKNTSNSRLTNSSILNYNHPDKSIDYKWISLNGTNNRVDHCSLKGKTHQGTTLVVWLSEKPNYHQIDHNYFGPRPPLGVNGGETIRIGTSQWSMYDSNTKVEYNIFDKCDGEAEIISIKSGYNQINNNLFYECDGTVTFRHGNNSEVANNYFIGNGKKGTGGIRIIGENQSVHDNYLQGLTGTGLRAAISVMNGLKGPKLNEYFAVKNASIKNNVIVNCVEAFAIGAGKNSTRVVPPTNLTVSNNYIIKPKILWNLEDQPLKLTVSNNYVKGAELIDGFTQMFEEFVTTKENLTKEKSKQDAPFWLNESIGPKLIKNKFQVIVR</sequence>
<accession>A0A4U1BZP4</accession>
<dbReference type="InterPro" id="IPR006626">
    <property type="entry name" value="PbH1"/>
</dbReference>
<dbReference type="InterPro" id="IPR039513">
    <property type="entry name" value="PL-6"/>
</dbReference>
<comment type="caution">
    <text evidence="2">The sequence shown here is derived from an EMBL/GenBank/DDBJ whole genome shotgun (WGS) entry which is preliminary data.</text>
</comment>
<proteinExistence type="predicted"/>
<dbReference type="SMART" id="SM00710">
    <property type="entry name" value="PbH1"/>
    <property type="match status" value="5"/>
</dbReference>